<evidence type="ECO:0000313" key="3">
    <source>
        <dbReference type="Proteomes" id="UP000009154"/>
    </source>
</evidence>
<accession>H6MXB9</accession>
<organism evidence="2 3">
    <name type="scientific">Gordonia polyisoprenivorans (strain DSM 44266 / VH2)</name>
    <dbReference type="NCBI Taxonomy" id="1112204"/>
    <lineage>
        <taxon>Bacteria</taxon>
        <taxon>Bacillati</taxon>
        <taxon>Actinomycetota</taxon>
        <taxon>Actinomycetes</taxon>
        <taxon>Mycobacteriales</taxon>
        <taxon>Gordoniaceae</taxon>
        <taxon>Gordonia</taxon>
    </lineage>
</organism>
<keyword evidence="3" id="KW-1185">Reference proteome</keyword>
<dbReference type="GeneID" id="90160251"/>
<protein>
    <submittedName>
        <fullName evidence="2">Uncharacterized protein</fullName>
    </submittedName>
</protein>
<sequence length="185" mass="20570">MSTARRQPGDVESVTYADPSPEGLTGPFRTPQPDERVRIRLHGHPRTYVLRVSTTGREPRVTELTVIADDGEAVDYAALREIPARRLAYSAAQWIARRGGEFAQPDDQAETYTRPDDADPRVWDAARIADRALALGLPVRQTVADELSTSTRTADRLLAKAKAEGFIDAADLPRRPQPRQKDTNR</sequence>
<evidence type="ECO:0000256" key="1">
    <source>
        <dbReference type="SAM" id="MobiDB-lite"/>
    </source>
</evidence>
<dbReference type="Proteomes" id="UP000009154">
    <property type="component" value="Chromosome"/>
</dbReference>
<evidence type="ECO:0000313" key="2">
    <source>
        <dbReference type="EMBL" id="AFA74237.1"/>
    </source>
</evidence>
<dbReference type="KEGG" id="gpo:GPOL_c32230"/>
<reference evidence="2 3" key="1">
    <citation type="journal article" date="2012" name="Appl. Environ. Microbiol.">
        <title>Involvement of two latex-clearing proteins during rubber degradation and insights into the subsequent degradation pathway revealed by the genome sequence of Gordonia polyisoprenivorans strain VH2.</title>
        <authorList>
            <person name="Hiessl S."/>
            <person name="Schuldes J."/>
            <person name="Thurmer A."/>
            <person name="Halbsguth T."/>
            <person name="Broker D."/>
            <person name="Angelov A."/>
            <person name="Liebl W."/>
            <person name="Daniel R."/>
            <person name="Steinbuchel A."/>
        </authorList>
    </citation>
    <scope>NUCLEOTIDE SEQUENCE [LARGE SCALE GENOMIC DNA]</scope>
    <source>
        <strain evidence="3">DSM 44266 / VH2</strain>
    </source>
</reference>
<name>H6MXB9_GORPV</name>
<dbReference type="RefSeq" id="WP_014360697.1">
    <property type="nucleotide sequence ID" value="NC_016906.1"/>
</dbReference>
<dbReference type="EMBL" id="CP003119">
    <property type="protein sequence ID" value="AFA74237.1"/>
    <property type="molecule type" value="Genomic_DNA"/>
</dbReference>
<dbReference type="STRING" id="1112204.GPOL_c32230"/>
<dbReference type="AlphaFoldDB" id="H6MXB9"/>
<dbReference type="eggNOG" id="ENOG5030ZXU">
    <property type="taxonomic scope" value="Bacteria"/>
</dbReference>
<feature type="region of interest" description="Disordered" evidence="1">
    <location>
        <begin position="1"/>
        <end position="33"/>
    </location>
</feature>
<dbReference type="HOGENOM" id="CLU_1530432_0_0_11"/>
<proteinExistence type="predicted"/>
<gene>
    <name evidence="2" type="ordered locus">GPOL_c32230</name>
</gene>